<dbReference type="NCBIfam" id="NF000768">
    <property type="entry name" value="PRK00051.1"/>
    <property type="match status" value="1"/>
</dbReference>
<dbReference type="EMBL" id="VRYY01000395">
    <property type="protein sequence ID" value="MBG3877859.1"/>
    <property type="molecule type" value="Genomic_DNA"/>
</dbReference>
<dbReference type="EC" id="3.5.4.19" evidence="7"/>
<feature type="binding site" evidence="7">
    <location>
        <position position="87"/>
    </location>
    <ligand>
        <name>Mg(2+)</name>
        <dbReference type="ChEBI" id="CHEBI:18420"/>
    </ligand>
</feature>
<comment type="similarity">
    <text evidence="7">Belongs to the PRA-CH family.</text>
</comment>
<feature type="binding site" evidence="7">
    <location>
        <position position="84"/>
    </location>
    <ligand>
        <name>Zn(2+)</name>
        <dbReference type="ChEBI" id="CHEBI:29105"/>
        <note>ligand shared between dimeric partners</note>
    </ligand>
</feature>
<evidence type="ECO:0000256" key="2">
    <source>
        <dbReference type="ARBA" id="ARBA00005169"/>
    </source>
</evidence>
<comment type="pathway">
    <text evidence="2 7">Amino-acid biosynthesis; L-histidine biosynthesis; L-histidine from 5-phospho-alpha-D-ribose 1-diphosphate: step 3/9.</text>
</comment>
<comment type="cofactor">
    <cofactor evidence="7">
        <name>Mg(2+)</name>
        <dbReference type="ChEBI" id="CHEBI:18420"/>
    </cofactor>
    <text evidence="7">Binds 1 Mg(2+) ion per subunit.</text>
</comment>
<comment type="subcellular location">
    <subcellularLocation>
        <location evidence="7">Cytoplasm</location>
    </subcellularLocation>
</comment>
<comment type="subunit">
    <text evidence="7">Homodimer.</text>
</comment>
<comment type="function">
    <text evidence="7">Catalyzes the hydrolysis of the adenine ring of phosphoribosyl-AMP.</text>
</comment>
<feature type="binding site" evidence="7">
    <location>
        <position position="83"/>
    </location>
    <ligand>
        <name>Mg(2+)</name>
        <dbReference type="ChEBI" id="CHEBI:18420"/>
    </ligand>
</feature>
<evidence type="ECO:0000256" key="3">
    <source>
        <dbReference type="ARBA" id="ARBA00022490"/>
    </source>
</evidence>
<dbReference type="InterPro" id="IPR026660">
    <property type="entry name" value="PRA-CH"/>
</dbReference>
<dbReference type="RefSeq" id="WP_196609916.1">
    <property type="nucleotide sequence ID" value="NZ_VRYY01000395.1"/>
</dbReference>
<keyword evidence="5 7" id="KW-0378">Hydrolase</keyword>
<feature type="binding site" evidence="7">
    <location>
        <position position="85"/>
    </location>
    <ligand>
        <name>Mg(2+)</name>
        <dbReference type="ChEBI" id="CHEBI:18420"/>
    </ligand>
</feature>
<keyword evidence="6 7" id="KW-0368">Histidine biosynthesis</keyword>
<dbReference type="PANTHER" id="PTHR42945:SF1">
    <property type="entry name" value="HISTIDINE BIOSYNTHESIS BIFUNCTIONAL PROTEIN HIS7"/>
    <property type="match status" value="1"/>
</dbReference>
<dbReference type="PANTHER" id="PTHR42945">
    <property type="entry name" value="HISTIDINE BIOSYNTHESIS BIFUNCTIONAL PROTEIN"/>
    <property type="match status" value="1"/>
</dbReference>
<gene>
    <name evidence="7 9" type="primary">hisI</name>
    <name evidence="9" type="ORF">FVW20_12765</name>
</gene>
<dbReference type="InterPro" id="IPR038019">
    <property type="entry name" value="PRib_AMP_CycHydrolase_sf"/>
</dbReference>
<dbReference type="HAMAP" id="MF_01021">
    <property type="entry name" value="HisI"/>
    <property type="match status" value="1"/>
</dbReference>
<evidence type="ECO:0000256" key="5">
    <source>
        <dbReference type="ARBA" id="ARBA00022801"/>
    </source>
</evidence>
<feature type="domain" description="Phosphoribosyl-AMP cyclohydrolase" evidence="8">
    <location>
        <begin position="36"/>
        <end position="110"/>
    </location>
</feature>
<dbReference type="GO" id="GO:0004635">
    <property type="term" value="F:phosphoribosyl-AMP cyclohydrolase activity"/>
    <property type="evidence" value="ECO:0007669"/>
    <property type="project" value="UniProtKB-EC"/>
</dbReference>
<evidence type="ECO:0000256" key="7">
    <source>
        <dbReference type="HAMAP-Rule" id="MF_01021"/>
    </source>
</evidence>
<comment type="caution">
    <text evidence="9">The sequence shown here is derived from an EMBL/GenBank/DDBJ whole genome shotgun (WGS) entry which is preliminary data.</text>
</comment>
<evidence type="ECO:0000259" key="8">
    <source>
        <dbReference type="Pfam" id="PF01502"/>
    </source>
</evidence>
<proteinExistence type="inferred from homology"/>
<dbReference type="Gene3D" id="3.10.20.810">
    <property type="entry name" value="Phosphoribosyl-AMP cyclohydrolase"/>
    <property type="match status" value="1"/>
</dbReference>
<keyword evidence="4 7" id="KW-0028">Amino-acid biosynthesis</keyword>
<feature type="binding site" evidence="7">
    <location>
        <position position="108"/>
    </location>
    <ligand>
        <name>Zn(2+)</name>
        <dbReference type="ChEBI" id="CHEBI:29105"/>
        <note>ligand shared between dimeric partners</note>
    </ligand>
</feature>
<keyword evidence="3 7" id="KW-0963">Cytoplasm</keyword>
<dbReference type="Pfam" id="PF01502">
    <property type="entry name" value="PRA-CH"/>
    <property type="match status" value="1"/>
</dbReference>
<keyword evidence="7" id="KW-0479">Metal-binding</keyword>
<dbReference type="Proteomes" id="UP001194469">
    <property type="component" value="Unassembled WGS sequence"/>
</dbReference>
<reference evidence="9 10" key="1">
    <citation type="submission" date="2019-08" db="EMBL/GenBank/DDBJ databases">
        <authorList>
            <person name="Luo N."/>
        </authorList>
    </citation>
    <scope>NUCLEOTIDE SEQUENCE [LARGE SCALE GENOMIC DNA]</scope>
    <source>
        <strain evidence="9 10">NCIMB 9442</strain>
    </source>
</reference>
<organism evidence="9 10">
    <name type="scientific">Nitratidesulfovibrio oxamicus</name>
    <dbReference type="NCBI Taxonomy" id="32016"/>
    <lineage>
        <taxon>Bacteria</taxon>
        <taxon>Pseudomonadati</taxon>
        <taxon>Thermodesulfobacteriota</taxon>
        <taxon>Desulfovibrionia</taxon>
        <taxon>Desulfovibrionales</taxon>
        <taxon>Desulfovibrionaceae</taxon>
        <taxon>Nitratidesulfovibrio</taxon>
    </lineage>
</organism>
<feature type="binding site" evidence="7">
    <location>
        <position position="101"/>
    </location>
    <ligand>
        <name>Zn(2+)</name>
        <dbReference type="ChEBI" id="CHEBI:29105"/>
        <note>ligand shared between dimeric partners</note>
    </ligand>
</feature>
<comment type="catalytic activity">
    <reaction evidence="1 7">
        <text>1-(5-phospho-beta-D-ribosyl)-5'-AMP + H2O = 1-(5-phospho-beta-D-ribosyl)-5-[(5-phospho-beta-D-ribosylamino)methylideneamino]imidazole-4-carboxamide</text>
        <dbReference type="Rhea" id="RHEA:20049"/>
        <dbReference type="ChEBI" id="CHEBI:15377"/>
        <dbReference type="ChEBI" id="CHEBI:58435"/>
        <dbReference type="ChEBI" id="CHEBI:59457"/>
        <dbReference type="EC" id="3.5.4.19"/>
    </reaction>
</comment>
<accession>A0ABS0J657</accession>
<evidence type="ECO:0000256" key="1">
    <source>
        <dbReference type="ARBA" id="ARBA00000024"/>
    </source>
</evidence>
<evidence type="ECO:0000256" key="6">
    <source>
        <dbReference type="ARBA" id="ARBA00023102"/>
    </source>
</evidence>
<name>A0ABS0J657_9BACT</name>
<protein>
    <recommendedName>
        <fullName evidence="7">Phosphoribosyl-AMP cyclohydrolase</fullName>
        <shortName evidence="7">PRA-CH</shortName>
        <ecNumber evidence="7">3.5.4.19</ecNumber>
    </recommendedName>
</protein>
<evidence type="ECO:0000256" key="4">
    <source>
        <dbReference type="ARBA" id="ARBA00022605"/>
    </source>
</evidence>
<evidence type="ECO:0000313" key="10">
    <source>
        <dbReference type="Proteomes" id="UP001194469"/>
    </source>
</evidence>
<keyword evidence="7" id="KW-0460">Magnesium</keyword>
<dbReference type="InterPro" id="IPR002496">
    <property type="entry name" value="PRib_AMP_CycHydrolase_dom"/>
</dbReference>
<dbReference type="SUPFAM" id="SSF141734">
    <property type="entry name" value="HisI-like"/>
    <property type="match status" value="1"/>
</dbReference>
<keyword evidence="7" id="KW-0862">Zinc</keyword>
<evidence type="ECO:0000313" key="9">
    <source>
        <dbReference type="EMBL" id="MBG3877859.1"/>
    </source>
</evidence>
<comment type="cofactor">
    <cofactor evidence="7">
        <name>Zn(2+)</name>
        <dbReference type="ChEBI" id="CHEBI:29105"/>
    </cofactor>
    <text evidence="7">Binds 1 zinc ion per subunit.</text>
</comment>
<sequence>MAQASDAAQGFRPDFAKMNGLVPAIAQCAATGEVLMMAWMNEEAWDATLATGEAHYFSRSRGRLWHKGGTSGHTQHIKAVRLDCDSDTVLLLVDQKGDAACHEGYRSCFYRELKDGEPVICSPRVFDPKEVYK</sequence>
<keyword evidence="10" id="KW-1185">Reference proteome</keyword>